<dbReference type="GO" id="GO:0005856">
    <property type="term" value="C:cytoskeleton"/>
    <property type="evidence" value="ECO:0007669"/>
    <property type="project" value="TreeGrafter"/>
</dbReference>
<feature type="coiled-coil region" evidence="1">
    <location>
        <begin position="1056"/>
        <end position="1097"/>
    </location>
</feature>
<evidence type="ECO:0000313" key="4">
    <source>
        <dbReference type="Proteomes" id="UP000236161"/>
    </source>
</evidence>
<dbReference type="EMBL" id="KZ451976">
    <property type="protein sequence ID" value="PKA55908.1"/>
    <property type="molecule type" value="Genomic_DNA"/>
</dbReference>
<dbReference type="OrthoDB" id="10255522at2759"/>
<accession>A0A2I0AK28</accession>
<feature type="coiled-coil region" evidence="1">
    <location>
        <begin position="782"/>
        <end position="998"/>
    </location>
</feature>
<feature type="coiled-coil region" evidence="1">
    <location>
        <begin position="329"/>
        <end position="587"/>
    </location>
</feature>
<feature type="compositionally biased region" description="Acidic residues" evidence="2">
    <location>
        <begin position="96"/>
        <end position="105"/>
    </location>
</feature>
<feature type="coiled-coil region" evidence="1">
    <location>
        <begin position="623"/>
        <end position="713"/>
    </location>
</feature>
<name>A0A2I0AK28_9ASPA</name>
<dbReference type="PANTHER" id="PTHR47357">
    <property type="entry name" value="COP1-INTERACTIVE PROTEIN 1"/>
    <property type="match status" value="1"/>
</dbReference>
<reference evidence="3 4" key="1">
    <citation type="journal article" date="2017" name="Nature">
        <title>The Apostasia genome and the evolution of orchids.</title>
        <authorList>
            <person name="Zhang G.Q."/>
            <person name="Liu K.W."/>
            <person name="Li Z."/>
            <person name="Lohaus R."/>
            <person name="Hsiao Y.Y."/>
            <person name="Niu S.C."/>
            <person name="Wang J.Y."/>
            <person name="Lin Y.C."/>
            <person name="Xu Q."/>
            <person name="Chen L.J."/>
            <person name="Yoshida K."/>
            <person name="Fujiwara S."/>
            <person name="Wang Z.W."/>
            <person name="Zhang Y.Q."/>
            <person name="Mitsuda N."/>
            <person name="Wang M."/>
            <person name="Liu G.H."/>
            <person name="Pecoraro L."/>
            <person name="Huang H.X."/>
            <person name="Xiao X.J."/>
            <person name="Lin M."/>
            <person name="Wu X.Y."/>
            <person name="Wu W.L."/>
            <person name="Chen Y.Y."/>
            <person name="Chang S.B."/>
            <person name="Sakamoto S."/>
            <person name="Ohme-Takagi M."/>
            <person name="Yagi M."/>
            <person name="Zeng S.J."/>
            <person name="Shen C.Y."/>
            <person name="Yeh C.M."/>
            <person name="Luo Y.B."/>
            <person name="Tsai W.C."/>
            <person name="Van de Peer Y."/>
            <person name="Liu Z.J."/>
        </authorList>
    </citation>
    <scope>NUCLEOTIDE SEQUENCE [LARGE SCALE GENOMIC DNA]</scope>
    <source>
        <strain evidence="4">cv. Shenzhen</strain>
        <tissue evidence="3">Stem</tissue>
    </source>
</reference>
<evidence type="ECO:0000256" key="2">
    <source>
        <dbReference type="SAM" id="MobiDB-lite"/>
    </source>
</evidence>
<dbReference type="PANTHER" id="PTHR47357:SF1">
    <property type="entry name" value="SPINDLE POLE BODY COMPONENT 110"/>
    <property type="match status" value="1"/>
</dbReference>
<sequence length="1349" mass="155796">MTKKQKLKKFLNSVVKSHGDIEEDKNEIEKNVKKMLDFFENNHAYVSDKSDLVSLVNDIKGRYHALYGRHDGLMGKIRNKVRHKKGESTSELSDSCSDDSSDNDGPDSGQDGKYMASITLEDSQSVLEQLHGLSRKNAELEAQVELLQAKLKEQEHLANVLAEKEPVIVELENKLQATRESLESSLAENEFLKIEIEKLKEQEGSLHTSIRCLHEEKEVLMLETEKYSVMLLEREKSMLESKTELGRIKEETVKLSDENIFLREELEKTAQEVLHLNQQLIAAREVQESVQSAKQELELVKESLISENARILSENLDLKVQQEVAATEIANKNQSLLMMEEEIDSLKSEAHRLSTIIHETDKTVNDITIQSGLLKEEVAELNATIDDLNLKVKVKDEELHAMTLESSEASKIVQQADERIMMLSGEIERIKSENSLLLIGNENTKSLLESNNQELSRLKHASEAIECERNSLIEEKTALVSAINDGRVIIDGLKARIERLESENSEFQVKVSNLTLELQAVRRELTDVNGTLMAAEEERMTLNSENSLLSSKLQETEFNAERLQTQLQELNENNFNLLNKIKGAEKTTAYLESERDGLIGNNAQLEIKVKELITEQEMRYVQLNKLEILIHSAEEERTNFISEMSTLTRKLEHAEVQIKKQKGEIDLLSQENTVLQKNQQELSYKWIDRKKGLEDALIEMQHLKDTMELALKEASYEFQLIVDEFKRDIDDMFMEKNDLVQRIKTLSVISSENQASIRQMEDYIRGKVSALVSEINDGRVIIERLESENSEFQLKVSNLTLELQAVRRQLTDANGTLMAAEEERISLNSENSLLSSKLQEAEFNAERLQTQLQELNENNFILLNKIKGAEKTTAYLESERDGLIANNAQLEIKVKELMTEQEKRYVQLNKLEILIHSAEEEKTNFISEISTLTRKLEHAEVQIKKEKGERDLLSQENTVLQKNQQELSYKWIDHEKGLEDALTEMQHLKDTMELALKEASHEFQLIVDEFKRDIDDMFMEKNDLVQRIKTLSVISSENEASMRQMEDYLRGKFSDHEALLKKYEELLFEHKQLETKLDTAEKKLEEMGNKEEIIQKLDTICTNQIKEIGMLDERYKGLLEKLSFTEIGVTDAEKEIERLEVLLRLSNQKLKVTETECKEKEENYKRLIAGLDKQVLALSGSSSILNKECRQIKLGLDSVMKSLNNELQELESTAKENTKNIINQLAECQLELQNVKMKVGSDSHIRKTLENEKHELESRLQYNEEIFSKLKDEASFDREKLVEREKRLQILEARLTESDKKLREKEKEVLEKDEEKREAIRQLCLQIEYHWDNCNHLLKCLSALQRRQH</sequence>
<keyword evidence="4" id="KW-1185">Reference proteome</keyword>
<feature type="coiled-coil region" evidence="1">
    <location>
        <begin position="1129"/>
        <end position="1163"/>
    </location>
</feature>
<dbReference type="Proteomes" id="UP000236161">
    <property type="component" value="Unassembled WGS sequence"/>
</dbReference>
<feature type="coiled-coil region" evidence="1">
    <location>
        <begin position="1193"/>
        <end position="1323"/>
    </location>
</feature>
<protein>
    <recommendedName>
        <fullName evidence="5">NAB domain-containing protein</fullName>
    </recommendedName>
</protein>
<evidence type="ECO:0000313" key="3">
    <source>
        <dbReference type="EMBL" id="PKA55908.1"/>
    </source>
</evidence>
<feature type="region of interest" description="Disordered" evidence="2">
    <location>
        <begin position="81"/>
        <end position="113"/>
    </location>
</feature>
<dbReference type="GO" id="GO:0005200">
    <property type="term" value="F:structural constituent of cytoskeleton"/>
    <property type="evidence" value="ECO:0007669"/>
    <property type="project" value="TreeGrafter"/>
</dbReference>
<gene>
    <name evidence="3" type="ORF">AXF42_Ash014580</name>
</gene>
<evidence type="ECO:0000256" key="1">
    <source>
        <dbReference type="SAM" id="Coils"/>
    </source>
</evidence>
<evidence type="ECO:0008006" key="5">
    <source>
        <dbReference type="Google" id="ProtNLM"/>
    </source>
</evidence>
<organism evidence="3 4">
    <name type="scientific">Apostasia shenzhenica</name>
    <dbReference type="NCBI Taxonomy" id="1088818"/>
    <lineage>
        <taxon>Eukaryota</taxon>
        <taxon>Viridiplantae</taxon>
        <taxon>Streptophyta</taxon>
        <taxon>Embryophyta</taxon>
        <taxon>Tracheophyta</taxon>
        <taxon>Spermatophyta</taxon>
        <taxon>Magnoliopsida</taxon>
        <taxon>Liliopsida</taxon>
        <taxon>Asparagales</taxon>
        <taxon>Orchidaceae</taxon>
        <taxon>Apostasioideae</taxon>
        <taxon>Apostasia</taxon>
    </lineage>
</organism>
<feature type="coiled-coil region" evidence="1">
    <location>
        <begin position="259"/>
        <end position="303"/>
    </location>
</feature>
<keyword evidence="1" id="KW-0175">Coiled coil</keyword>
<proteinExistence type="predicted"/>
<feature type="coiled-coil region" evidence="1">
    <location>
        <begin position="123"/>
        <end position="202"/>
    </location>
</feature>